<evidence type="ECO:0000313" key="2">
    <source>
        <dbReference type="Proteomes" id="UP000054549"/>
    </source>
</evidence>
<dbReference type="AlphaFoldDB" id="A0A0C2S738"/>
<reference evidence="1 2" key="1">
    <citation type="submission" date="2014-04" db="EMBL/GenBank/DDBJ databases">
        <title>Evolutionary Origins and Diversification of the Mycorrhizal Mutualists.</title>
        <authorList>
            <consortium name="DOE Joint Genome Institute"/>
            <consortium name="Mycorrhizal Genomics Consortium"/>
            <person name="Kohler A."/>
            <person name="Kuo A."/>
            <person name="Nagy L.G."/>
            <person name="Floudas D."/>
            <person name="Copeland A."/>
            <person name="Barry K.W."/>
            <person name="Cichocki N."/>
            <person name="Veneault-Fourrey C."/>
            <person name="LaButti K."/>
            <person name="Lindquist E.A."/>
            <person name="Lipzen A."/>
            <person name="Lundell T."/>
            <person name="Morin E."/>
            <person name="Murat C."/>
            <person name="Riley R."/>
            <person name="Ohm R."/>
            <person name="Sun H."/>
            <person name="Tunlid A."/>
            <person name="Henrissat B."/>
            <person name="Grigoriev I.V."/>
            <person name="Hibbett D.S."/>
            <person name="Martin F."/>
        </authorList>
    </citation>
    <scope>NUCLEOTIDE SEQUENCE [LARGE SCALE GENOMIC DNA]</scope>
    <source>
        <strain evidence="1 2">Koide BX008</strain>
    </source>
</reference>
<gene>
    <name evidence="1" type="ORF">M378DRAFT_170534</name>
</gene>
<keyword evidence="2" id="KW-1185">Reference proteome</keyword>
<dbReference type="InParanoid" id="A0A0C2S738"/>
<name>A0A0C2S738_AMAMK</name>
<dbReference type="EMBL" id="KN818336">
    <property type="protein sequence ID" value="KIL58535.1"/>
    <property type="molecule type" value="Genomic_DNA"/>
</dbReference>
<accession>A0A0C2S738</accession>
<evidence type="ECO:0000313" key="1">
    <source>
        <dbReference type="EMBL" id="KIL58535.1"/>
    </source>
</evidence>
<proteinExistence type="predicted"/>
<sequence>MAMYLILDGLPGMSDTKNIRISTVCGSCSPGYLTSCISISPLSNATFRGLVECIPRFA</sequence>
<organism evidence="1 2">
    <name type="scientific">Amanita muscaria (strain Koide BX008)</name>
    <dbReference type="NCBI Taxonomy" id="946122"/>
    <lineage>
        <taxon>Eukaryota</taxon>
        <taxon>Fungi</taxon>
        <taxon>Dikarya</taxon>
        <taxon>Basidiomycota</taxon>
        <taxon>Agaricomycotina</taxon>
        <taxon>Agaricomycetes</taxon>
        <taxon>Agaricomycetidae</taxon>
        <taxon>Agaricales</taxon>
        <taxon>Pluteineae</taxon>
        <taxon>Amanitaceae</taxon>
        <taxon>Amanita</taxon>
    </lineage>
</organism>
<dbReference type="HOGENOM" id="CLU_2978630_0_0_1"/>
<protein>
    <submittedName>
        <fullName evidence="1">Uncharacterized protein</fullName>
    </submittedName>
</protein>
<dbReference type="Proteomes" id="UP000054549">
    <property type="component" value="Unassembled WGS sequence"/>
</dbReference>